<accession>A0A396HNM7</accession>
<reference evidence="1" key="1">
    <citation type="journal article" date="2018" name="Nat. Plants">
        <title>Whole-genome landscape of Medicago truncatula symbiotic genes.</title>
        <authorList>
            <person name="Pecrix Y."/>
            <person name="Gamas P."/>
            <person name="Carrere S."/>
        </authorList>
    </citation>
    <scope>NUCLEOTIDE SEQUENCE</scope>
    <source>
        <tissue evidence="1">Leaves</tissue>
    </source>
</reference>
<dbReference type="InterPro" id="IPR008978">
    <property type="entry name" value="HSP20-like_chaperone"/>
</dbReference>
<evidence type="ECO:0000313" key="1">
    <source>
        <dbReference type="EMBL" id="RHN54942.1"/>
    </source>
</evidence>
<proteinExistence type="predicted"/>
<sequence>MAFSRFLSSSFKAAVPTFIRRRPIVTATVSYFGISYAARPLIRYFNTTEQNANADDPLRPFRATDVFYPGRMLSRFMFSMIDRHVNVRETEESIVLRYCGLSDVKKEDVKVFVDRNILKIEDTFPGRNRFSGTLDLAKKNCDGLHTTAKFENNVLEIVIPKKNKDEDEVDLTVLHVIVDDFARSGTFTNGAIAGGTEVSRYQEESIDSSKVNFSVYGDAGLDAVLKEKDDSVNRQYQNRPGEEACGEARGMLTKGKRVLRGHRRIVKMLLKMLMFLEANLLMTDGEHDVEGEHDNKAESGGEAEAMADAHDVEEDGKLLPFFICHSS</sequence>
<dbReference type="CDD" id="cd00298">
    <property type="entry name" value="ACD_sHsps_p23-like"/>
    <property type="match status" value="1"/>
</dbReference>
<protein>
    <submittedName>
        <fullName evidence="1">Putative HSP20-like chaperone</fullName>
    </submittedName>
</protein>
<organism evidence="1">
    <name type="scientific">Medicago truncatula</name>
    <name type="common">Barrel medic</name>
    <name type="synonym">Medicago tribuloides</name>
    <dbReference type="NCBI Taxonomy" id="3880"/>
    <lineage>
        <taxon>Eukaryota</taxon>
        <taxon>Viridiplantae</taxon>
        <taxon>Streptophyta</taxon>
        <taxon>Embryophyta</taxon>
        <taxon>Tracheophyta</taxon>
        <taxon>Spermatophyta</taxon>
        <taxon>Magnoliopsida</taxon>
        <taxon>eudicotyledons</taxon>
        <taxon>Gunneridae</taxon>
        <taxon>Pentapetalae</taxon>
        <taxon>rosids</taxon>
        <taxon>fabids</taxon>
        <taxon>Fabales</taxon>
        <taxon>Fabaceae</taxon>
        <taxon>Papilionoideae</taxon>
        <taxon>50 kb inversion clade</taxon>
        <taxon>NPAAA clade</taxon>
        <taxon>Hologalegina</taxon>
        <taxon>IRL clade</taxon>
        <taxon>Trifolieae</taxon>
        <taxon>Medicago</taxon>
    </lineage>
</organism>
<dbReference type="AlphaFoldDB" id="A0A396HNM7"/>
<name>A0A396HNM7_MEDTR</name>
<dbReference type="Proteomes" id="UP000265566">
    <property type="component" value="Chromosome 5"/>
</dbReference>
<dbReference type="Gene3D" id="2.60.40.790">
    <property type="match status" value="1"/>
</dbReference>
<dbReference type="EMBL" id="PSQE01000005">
    <property type="protein sequence ID" value="RHN54942.1"/>
    <property type="molecule type" value="Genomic_DNA"/>
</dbReference>
<comment type="caution">
    <text evidence="1">The sequence shown here is derived from an EMBL/GenBank/DDBJ whole genome shotgun (WGS) entry which is preliminary data.</text>
</comment>
<dbReference type="Gramene" id="rna30048">
    <property type="protein sequence ID" value="RHN54942.1"/>
    <property type="gene ID" value="gene30048"/>
</dbReference>
<gene>
    <name evidence="1" type="ORF">MtrunA17_Chr5g0412351</name>
</gene>
<dbReference type="SUPFAM" id="SSF49764">
    <property type="entry name" value="HSP20-like chaperones"/>
    <property type="match status" value="1"/>
</dbReference>